<dbReference type="Gene3D" id="3.20.20.140">
    <property type="entry name" value="Metal-dependent hydrolases"/>
    <property type="match status" value="1"/>
</dbReference>
<evidence type="ECO:0008006" key="2">
    <source>
        <dbReference type="Google" id="ProtNLM"/>
    </source>
</evidence>
<reference evidence="1" key="1">
    <citation type="journal article" date="2020" name="mSystems">
        <title>Genome- and Community-Level Interaction Insights into Carbon Utilization and Element Cycling Functions of Hydrothermarchaeota in Hydrothermal Sediment.</title>
        <authorList>
            <person name="Zhou Z."/>
            <person name="Liu Y."/>
            <person name="Xu W."/>
            <person name="Pan J."/>
            <person name="Luo Z.H."/>
            <person name="Li M."/>
        </authorList>
    </citation>
    <scope>NUCLEOTIDE SEQUENCE [LARGE SCALE GENOMIC DNA]</scope>
    <source>
        <strain evidence="1">HyVt-102</strain>
    </source>
</reference>
<name>A0A7C0ZE30_UNCW3</name>
<dbReference type="Proteomes" id="UP000885847">
    <property type="component" value="Unassembled WGS sequence"/>
</dbReference>
<dbReference type="AlphaFoldDB" id="A0A7C0ZE30"/>
<protein>
    <recommendedName>
        <fullName evidence="2">PHP domain-containing protein</fullName>
    </recommendedName>
</protein>
<accession>A0A7C0ZE30</accession>
<sequence length="267" mass="30922">MGADLHVHLKWNGGEVEPEEFFRKTVEKKLEGIALLNINFLEFPDDMLMSSRKFGLFVLPGVQVDLKYKGINMEFSILFDSLSLPDNVVEYFKHVKTLHNRRMGLLLEHFNVEPDVDFVTVEYLYRVVRERGLFEGGTIQQFHEYISRFHTSKDWVVPDIFELLEVLKDTSHILVINAPGRIAMNIGLKETLYLISDLFDIGVHGIEVWYPENDQSISSIIEEIAINHNKLLLGGSNISLKEDMGRLGYYTCPRNYYMDVVNYLKRG</sequence>
<comment type="caution">
    <text evidence="1">The sequence shown here is derived from an EMBL/GenBank/DDBJ whole genome shotgun (WGS) entry which is preliminary data.</text>
</comment>
<dbReference type="InterPro" id="IPR016195">
    <property type="entry name" value="Pol/histidinol_Pase-like"/>
</dbReference>
<organism evidence="1">
    <name type="scientific">candidate division WOR-3 bacterium</name>
    <dbReference type="NCBI Taxonomy" id="2052148"/>
    <lineage>
        <taxon>Bacteria</taxon>
        <taxon>Bacteria division WOR-3</taxon>
    </lineage>
</organism>
<evidence type="ECO:0000313" key="1">
    <source>
        <dbReference type="EMBL" id="HDI82342.1"/>
    </source>
</evidence>
<gene>
    <name evidence="1" type="ORF">ENF18_00950</name>
</gene>
<proteinExistence type="predicted"/>
<dbReference type="SUPFAM" id="SSF89550">
    <property type="entry name" value="PHP domain-like"/>
    <property type="match status" value="1"/>
</dbReference>
<dbReference type="EMBL" id="DQWE01000042">
    <property type="protein sequence ID" value="HDI82342.1"/>
    <property type="molecule type" value="Genomic_DNA"/>
</dbReference>